<keyword evidence="2" id="KW-1185">Reference proteome</keyword>
<organism evidence="1 2">
    <name type="scientific">Quillaja saponaria</name>
    <name type="common">Soap bark tree</name>
    <dbReference type="NCBI Taxonomy" id="32244"/>
    <lineage>
        <taxon>Eukaryota</taxon>
        <taxon>Viridiplantae</taxon>
        <taxon>Streptophyta</taxon>
        <taxon>Embryophyta</taxon>
        <taxon>Tracheophyta</taxon>
        <taxon>Spermatophyta</taxon>
        <taxon>Magnoliopsida</taxon>
        <taxon>eudicotyledons</taxon>
        <taxon>Gunneridae</taxon>
        <taxon>Pentapetalae</taxon>
        <taxon>rosids</taxon>
        <taxon>fabids</taxon>
        <taxon>Fabales</taxon>
        <taxon>Quillajaceae</taxon>
        <taxon>Quillaja</taxon>
    </lineage>
</organism>
<proteinExistence type="predicted"/>
<comment type="caution">
    <text evidence="1">The sequence shown here is derived from an EMBL/GenBank/DDBJ whole genome shotgun (WGS) entry which is preliminary data.</text>
</comment>
<dbReference type="Proteomes" id="UP001163823">
    <property type="component" value="Chromosome 3"/>
</dbReference>
<evidence type="ECO:0000313" key="2">
    <source>
        <dbReference type="Proteomes" id="UP001163823"/>
    </source>
</evidence>
<gene>
    <name evidence="1" type="ORF">O6P43_005888</name>
</gene>
<name>A0AAD7Q738_QUISA</name>
<reference evidence="1" key="1">
    <citation type="journal article" date="2023" name="Science">
        <title>Elucidation of the pathway for biosynthesis of saponin adjuvants from the soapbark tree.</title>
        <authorList>
            <person name="Reed J."/>
            <person name="Orme A."/>
            <person name="El-Demerdash A."/>
            <person name="Owen C."/>
            <person name="Martin L.B.B."/>
            <person name="Misra R.C."/>
            <person name="Kikuchi S."/>
            <person name="Rejzek M."/>
            <person name="Martin A.C."/>
            <person name="Harkess A."/>
            <person name="Leebens-Mack J."/>
            <person name="Louveau T."/>
            <person name="Stephenson M.J."/>
            <person name="Osbourn A."/>
        </authorList>
    </citation>
    <scope>NUCLEOTIDE SEQUENCE</scope>
    <source>
        <strain evidence="1">S10</strain>
    </source>
</reference>
<sequence>MSWVPPSSHNSSIAQDVPVGADGVLLWSVPVHEVLGFSLSACLQDVEHDAFRFARGGYIDKAVVDQLSLKGSYVSWQYALIRRTQSLSLFYDRVRNMEFEHLSTELQLKDT</sequence>
<evidence type="ECO:0000313" key="1">
    <source>
        <dbReference type="EMBL" id="KAJ7976062.1"/>
    </source>
</evidence>
<protein>
    <submittedName>
        <fullName evidence="1">Uncharacterized protein</fullName>
    </submittedName>
</protein>
<dbReference type="KEGG" id="qsa:O6P43_005888"/>
<dbReference type="EMBL" id="JARAOO010000003">
    <property type="protein sequence ID" value="KAJ7976062.1"/>
    <property type="molecule type" value="Genomic_DNA"/>
</dbReference>
<accession>A0AAD7Q738</accession>
<dbReference type="AlphaFoldDB" id="A0AAD7Q738"/>